<protein>
    <submittedName>
        <fullName evidence="1">Uncharacterized protein</fullName>
    </submittedName>
</protein>
<dbReference type="OrthoDB" id="10066767at2759"/>
<proteinExistence type="predicted"/>
<keyword evidence="2" id="KW-1185">Reference proteome</keyword>
<dbReference type="InterPro" id="IPR005312">
    <property type="entry name" value="DUF1759"/>
</dbReference>
<dbReference type="Proteomes" id="UP000299102">
    <property type="component" value="Unassembled WGS sequence"/>
</dbReference>
<dbReference type="EMBL" id="BGZK01000178">
    <property type="protein sequence ID" value="GBP26270.1"/>
    <property type="molecule type" value="Genomic_DNA"/>
</dbReference>
<evidence type="ECO:0000313" key="1">
    <source>
        <dbReference type="EMBL" id="GBP26270.1"/>
    </source>
</evidence>
<accession>A0A4C1UJC7</accession>
<comment type="caution">
    <text evidence="1">The sequence shown here is derived from an EMBL/GenBank/DDBJ whole genome shotgun (WGS) entry which is preliminary data.</text>
</comment>
<name>A0A4C1UJC7_EUMVA</name>
<evidence type="ECO:0000313" key="2">
    <source>
        <dbReference type="Proteomes" id="UP000299102"/>
    </source>
</evidence>
<dbReference type="Pfam" id="PF03564">
    <property type="entry name" value="DUF1759"/>
    <property type="match status" value="1"/>
</dbReference>
<reference evidence="1 2" key="1">
    <citation type="journal article" date="2019" name="Commun. Biol.">
        <title>The bagworm genome reveals a unique fibroin gene that provides high tensile strength.</title>
        <authorList>
            <person name="Kono N."/>
            <person name="Nakamura H."/>
            <person name="Ohtoshi R."/>
            <person name="Tomita M."/>
            <person name="Numata K."/>
            <person name="Arakawa K."/>
        </authorList>
    </citation>
    <scope>NUCLEOTIDE SEQUENCE [LARGE SCALE GENOMIC DNA]</scope>
</reference>
<sequence length="161" mass="18521">MRPVCQLLVSFEPDLPYLLTFNRSHNDWLAFKSAYIDTSSFFKFENTARLRKALKRKANEAITRLLIASIEPSEIIRPLKTRFARPNSIVLAEFDRLRNILQPTDSHRDICLFGNSINNSIATLQELDHVYYLYNPEIVKNLVEKLTPRYAIAGSPTPPGK</sequence>
<gene>
    <name evidence="1" type="ORF">EVAR_16124_1</name>
</gene>
<organism evidence="1 2">
    <name type="scientific">Eumeta variegata</name>
    <name type="common">Bagworm moth</name>
    <name type="synonym">Eumeta japonica</name>
    <dbReference type="NCBI Taxonomy" id="151549"/>
    <lineage>
        <taxon>Eukaryota</taxon>
        <taxon>Metazoa</taxon>
        <taxon>Ecdysozoa</taxon>
        <taxon>Arthropoda</taxon>
        <taxon>Hexapoda</taxon>
        <taxon>Insecta</taxon>
        <taxon>Pterygota</taxon>
        <taxon>Neoptera</taxon>
        <taxon>Endopterygota</taxon>
        <taxon>Lepidoptera</taxon>
        <taxon>Glossata</taxon>
        <taxon>Ditrysia</taxon>
        <taxon>Tineoidea</taxon>
        <taxon>Psychidae</taxon>
        <taxon>Oiketicinae</taxon>
        <taxon>Eumeta</taxon>
    </lineage>
</organism>
<dbReference type="AlphaFoldDB" id="A0A4C1UJC7"/>